<dbReference type="RefSeq" id="WP_031645003.1">
    <property type="nucleotide sequence ID" value="NZ_CP168907.1"/>
</dbReference>
<proteinExistence type="predicted"/>
<comment type="caution">
    <text evidence="2">The sequence shown here is derived from an EMBL/GenBank/DDBJ whole genome shotgun (WGS) entry which is preliminary data.</text>
</comment>
<dbReference type="Pfam" id="PF13289">
    <property type="entry name" value="SIR2_2"/>
    <property type="match status" value="1"/>
</dbReference>
<gene>
    <name evidence="2" type="ORF">BW786_14960</name>
    <name evidence="1" type="ORF">UI29_15790</name>
</gene>
<reference evidence="2" key="1">
    <citation type="submission" date="2019-05" db="EMBL/GenBank/DDBJ databases">
        <authorList>
            <consortium name="GenomeTrakr: Next Generation Sequencing Network for Food Pathogen Tracability"/>
        </authorList>
    </citation>
    <scope>NUCLEOTIDE SEQUENCE</scope>
    <source>
        <strain evidence="2">MOD1-LS1162</strain>
        <strain evidence="1 3">VA-WGS-00405</strain>
    </source>
</reference>
<dbReference type="SUPFAM" id="SSF52467">
    <property type="entry name" value="DHS-like NAD/FAD-binding domain"/>
    <property type="match status" value="1"/>
</dbReference>
<evidence type="ECO:0000313" key="3">
    <source>
        <dbReference type="Proteomes" id="UP000345329"/>
    </source>
</evidence>
<dbReference type="InterPro" id="IPR029035">
    <property type="entry name" value="DHS-like_NAD/FAD-binding_dom"/>
</dbReference>
<organism evidence="2">
    <name type="scientific">Listeria monocytogenes</name>
    <dbReference type="NCBI Taxonomy" id="1639"/>
    <lineage>
        <taxon>Bacteria</taxon>
        <taxon>Bacillati</taxon>
        <taxon>Bacillota</taxon>
        <taxon>Bacilli</taxon>
        <taxon>Bacillales</taxon>
        <taxon>Listeriaceae</taxon>
        <taxon>Listeria</taxon>
    </lineage>
</organism>
<name>A0A5M2BR27_LISMN</name>
<dbReference type="AlphaFoldDB" id="A0A5M2BR27"/>
<dbReference type="Gene3D" id="3.40.50.1220">
    <property type="entry name" value="TPP-binding domain"/>
    <property type="match status" value="1"/>
</dbReference>
<evidence type="ECO:0000313" key="1">
    <source>
        <dbReference type="EMBL" id="EAD3794216.1"/>
    </source>
</evidence>
<accession>A0A5M2BR27</accession>
<dbReference type="EMBL" id="AACKIA010000014">
    <property type="protein sequence ID" value="EAK9659750.1"/>
    <property type="molecule type" value="Genomic_DNA"/>
</dbReference>
<protein>
    <submittedName>
        <fullName evidence="2">SIR2 family protein</fullName>
    </submittedName>
</protein>
<dbReference type="Proteomes" id="UP000345329">
    <property type="component" value="Unassembled WGS sequence"/>
</dbReference>
<sequence length="398" mass="46333">MFALEKCEIYIESDYIISFSDNEVEISGETVSDDEKKDNETWEAVATRLRKVALHKHLKRQYENTIILTGAGSSYQVGVGEKKGKLMRGLWEEAVKQFSYSKIKEICETIKFKEIQPEDETTNIEELLTHAQFYQLINENEDEDVDVNQFINELKKMVKNCCTLDLPNDNPHQKFLKKLVSKKMKYTRPKIFTLNYDTLFEQAAEENGYMIIDGFSFNFPRKFKGTNFDLDVVTRITNKNVLEDNFVPNVVHIYKPHGSIDWAQHEDYVIKKETDESLMIYPSSNKYESSYQQPFFEMMSRFQQETRVKNTLLIIIGYSFGDKHINAMISEALNVNPSITVIFVSPDACEKNEKYKMLRDQVSVSGNVVLTKQTFEEFVNTYPQSEIYAQNEVGDYND</sequence>
<dbReference type="EMBL" id="AAAMZD010000015">
    <property type="protein sequence ID" value="EAD3794216.1"/>
    <property type="molecule type" value="Genomic_DNA"/>
</dbReference>
<evidence type="ECO:0000313" key="2">
    <source>
        <dbReference type="EMBL" id="EAK9659750.1"/>
    </source>
</evidence>